<evidence type="ECO:0000256" key="4">
    <source>
        <dbReference type="ARBA" id="ARBA00022692"/>
    </source>
</evidence>
<dbReference type="PROSITE" id="PS01271">
    <property type="entry name" value="NA_SULFATE"/>
    <property type="match status" value="1"/>
</dbReference>
<comment type="similarity">
    <text evidence="2">Belongs to the SLC13A/DASS transporter (TC 2.A.47) family. NADC subfamily.</text>
</comment>
<evidence type="ECO:0000256" key="2">
    <source>
        <dbReference type="ARBA" id="ARBA00006772"/>
    </source>
</evidence>
<dbReference type="EMBL" id="BLXT01007302">
    <property type="protein sequence ID" value="GFO37723.1"/>
    <property type="molecule type" value="Genomic_DNA"/>
</dbReference>
<feature type="transmembrane region" description="Helical" evidence="8">
    <location>
        <begin position="374"/>
        <end position="395"/>
    </location>
</feature>
<evidence type="ECO:0000256" key="8">
    <source>
        <dbReference type="SAM" id="Phobius"/>
    </source>
</evidence>
<feature type="region of interest" description="Disordered" evidence="7">
    <location>
        <begin position="182"/>
        <end position="212"/>
    </location>
</feature>
<feature type="transmembrane region" description="Helical" evidence="8">
    <location>
        <begin position="512"/>
        <end position="531"/>
    </location>
</feature>
<dbReference type="InterPro" id="IPR031312">
    <property type="entry name" value="Na/sul_symport_CS"/>
</dbReference>
<reference evidence="9 10" key="1">
    <citation type="journal article" date="2021" name="Elife">
        <title>Chloroplast acquisition without the gene transfer in kleptoplastic sea slugs, Plakobranchus ocellatus.</title>
        <authorList>
            <person name="Maeda T."/>
            <person name="Takahashi S."/>
            <person name="Yoshida T."/>
            <person name="Shimamura S."/>
            <person name="Takaki Y."/>
            <person name="Nagai Y."/>
            <person name="Toyoda A."/>
            <person name="Suzuki Y."/>
            <person name="Arimoto A."/>
            <person name="Ishii H."/>
            <person name="Satoh N."/>
            <person name="Nishiyama T."/>
            <person name="Hasebe M."/>
            <person name="Maruyama T."/>
            <person name="Minagawa J."/>
            <person name="Obokata J."/>
            <person name="Shigenobu S."/>
        </authorList>
    </citation>
    <scope>NUCLEOTIDE SEQUENCE [LARGE SCALE GENOMIC DNA]</scope>
</reference>
<evidence type="ECO:0000313" key="9">
    <source>
        <dbReference type="EMBL" id="GFO37723.1"/>
    </source>
</evidence>
<dbReference type="PANTHER" id="PTHR10283:SF82">
    <property type="entry name" value="SOLUTE CARRIER FAMILY 13 MEMBER 2"/>
    <property type="match status" value="1"/>
</dbReference>
<feature type="transmembrane region" description="Helical" evidence="8">
    <location>
        <begin position="271"/>
        <end position="293"/>
    </location>
</feature>
<keyword evidence="4 8" id="KW-0812">Transmembrane</keyword>
<protein>
    <submittedName>
        <fullName evidence="9">Solute carrier family 13 member 2</fullName>
    </submittedName>
</protein>
<feature type="transmembrane region" description="Helical" evidence="8">
    <location>
        <begin position="100"/>
        <end position="124"/>
    </location>
</feature>
<feature type="transmembrane region" description="Helical" evidence="8">
    <location>
        <begin position="470"/>
        <end position="500"/>
    </location>
</feature>
<sequence length="595" mass="65527">MSSRGRYDLFEASPTSPDHRPASAMSAGFWTHLWAWRKFVILFTTPCLLAPLPAVVGSQDTNMLFVGGLLVAIAIEYWSLHKRIALRILLFVGSEPRWVMLGLMLATWFLSMWISNTATTAMMLPITEAILQQLGGSRSQSKKLGNEDSQEYAYVNNGYDGSTRHTGQASIELSVVPYPKDNEKLGSSDHNGDAVNEVDKHENEAEKPTTAGRGLSDAEFTRLCKGMSLCICYAASCGGIASLTGTGPNLILKENSDDLYRTSSLSNPVTFGTWMAFGLPMSVIILVIVWIWLQIAFLGRKGVLCCLKGDKQDPETGSKIKDLIKEEYRKLGPIVFGQSMVLMVFALLVILWITRDMGGEVGWKSLFDLDVNDSVPAALMGISLFVLPATIPCINSYSDYSHPEKLEQPHLAHKLTIRPLLNWHIVHQKMPWQIIFLLGGGFALSDGFDESGLSDWIGTKLEFFKDWDEWAVLIMICYIAAACTEVTSNTAMASVLIPIMQRLAVGIGAHPLLYMFPVCLSTSFAFMLPVATPPNAIVFTYGRVKVSDMTRAGIVLNVVSVPFVVIMTKTLGQVIFDFNDIPADFPLNSTQPVSI</sequence>
<feature type="transmembrane region" description="Helical" evidence="8">
    <location>
        <begin position="230"/>
        <end position="251"/>
    </location>
</feature>
<feature type="transmembrane region" description="Helical" evidence="8">
    <location>
        <begin position="331"/>
        <end position="354"/>
    </location>
</feature>
<evidence type="ECO:0000313" key="10">
    <source>
        <dbReference type="Proteomes" id="UP000735302"/>
    </source>
</evidence>
<dbReference type="Proteomes" id="UP000735302">
    <property type="component" value="Unassembled WGS sequence"/>
</dbReference>
<accession>A0AAV4D0K6</accession>
<evidence type="ECO:0000256" key="5">
    <source>
        <dbReference type="ARBA" id="ARBA00022989"/>
    </source>
</evidence>
<evidence type="ECO:0000256" key="1">
    <source>
        <dbReference type="ARBA" id="ARBA00004141"/>
    </source>
</evidence>
<organism evidence="9 10">
    <name type="scientific">Plakobranchus ocellatus</name>
    <dbReference type="NCBI Taxonomy" id="259542"/>
    <lineage>
        <taxon>Eukaryota</taxon>
        <taxon>Metazoa</taxon>
        <taxon>Spiralia</taxon>
        <taxon>Lophotrochozoa</taxon>
        <taxon>Mollusca</taxon>
        <taxon>Gastropoda</taxon>
        <taxon>Heterobranchia</taxon>
        <taxon>Euthyneura</taxon>
        <taxon>Panpulmonata</taxon>
        <taxon>Sacoglossa</taxon>
        <taxon>Placobranchoidea</taxon>
        <taxon>Plakobranchidae</taxon>
        <taxon>Plakobranchus</taxon>
    </lineage>
</organism>
<dbReference type="InterPro" id="IPR001898">
    <property type="entry name" value="SLC13A/DASS"/>
</dbReference>
<name>A0AAV4D0K6_9GAST</name>
<dbReference type="GO" id="GO:0005886">
    <property type="term" value="C:plasma membrane"/>
    <property type="evidence" value="ECO:0007669"/>
    <property type="project" value="TreeGrafter"/>
</dbReference>
<dbReference type="CDD" id="cd01115">
    <property type="entry name" value="SLC13_permease"/>
    <property type="match status" value="1"/>
</dbReference>
<comment type="subcellular location">
    <subcellularLocation>
        <location evidence="1">Membrane</location>
        <topology evidence="1">Multi-pass membrane protein</topology>
    </subcellularLocation>
</comment>
<evidence type="ECO:0000256" key="7">
    <source>
        <dbReference type="SAM" id="MobiDB-lite"/>
    </source>
</evidence>
<feature type="transmembrane region" description="Helical" evidence="8">
    <location>
        <begin position="63"/>
        <end position="80"/>
    </location>
</feature>
<feature type="transmembrane region" description="Helical" evidence="8">
    <location>
        <begin position="35"/>
        <end position="56"/>
    </location>
</feature>
<dbReference type="AlphaFoldDB" id="A0AAV4D0K6"/>
<evidence type="ECO:0000256" key="3">
    <source>
        <dbReference type="ARBA" id="ARBA00022448"/>
    </source>
</evidence>
<keyword evidence="3" id="KW-0813">Transport</keyword>
<dbReference type="GO" id="GO:0015141">
    <property type="term" value="F:succinate transmembrane transporter activity"/>
    <property type="evidence" value="ECO:0007669"/>
    <property type="project" value="UniProtKB-ARBA"/>
</dbReference>
<dbReference type="Pfam" id="PF00939">
    <property type="entry name" value="Na_sulph_symp"/>
    <property type="match status" value="1"/>
</dbReference>
<gene>
    <name evidence="9" type="ORF">PoB_006422800</name>
</gene>
<keyword evidence="6 8" id="KW-0472">Membrane</keyword>
<keyword evidence="10" id="KW-1185">Reference proteome</keyword>
<feature type="transmembrane region" description="Helical" evidence="8">
    <location>
        <begin position="552"/>
        <end position="576"/>
    </location>
</feature>
<dbReference type="PANTHER" id="PTHR10283">
    <property type="entry name" value="SOLUTE CARRIER FAMILY 13 MEMBER"/>
    <property type="match status" value="1"/>
</dbReference>
<feature type="compositionally biased region" description="Basic and acidic residues" evidence="7">
    <location>
        <begin position="182"/>
        <end position="207"/>
    </location>
</feature>
<keyword evidence="5 8" id="KW-1133">Transmembrane helix</keyword>
<comment type="caution">
    <text evidence="9">The sequence shown here is derived from an EMBL/GenBank/DDBJ whole genome shotgun (WGS) entry which is preliminary data.</text>
</comment>
<evidence type="ECO:0000256" key="6">
    <source>
        <dbReference type="ARBA" id="ARBA00023136"/>
    </source>
</evidence>
<proteinExistence type="inferred from homology"/>